<dbReference type="EMBL" id="JBBDHD010000065">
    <property type="protein sequence ID" value="MFH7597916.1"/>
    <property type="molecule type" value="Genomic_DNA"/>
</dbReference>
<gene>
    <name evidence="1" type="ORF">WDV06_22825</name>
</gene>
<comment type="caution">
    <text evidence="1">The sequence shown here is derived from an EMBL/GenBank/DDBJ whole genome shotgun (WGS) entry which is preliminary data.</text>
</comment>
<name>A0ABW7PIU7_9ACTN</name>
<proteinExistence type="predicted"/>
<accession>A0ABW7PIU7</accession>
<sequence>MADTVHSLTAHVHELLVTHLTQSAAAAAPAPDVFSFLTGTVPPAPRRTDVAAGLHDAVARAAALGPEGAWLVAAGHVTLGGMAVLGRDAERALFHFDAAVTAGYNDCVAFHIGLVRPLHHDPRFRALYARMRVTQADLDEFFWLHQEMQTTAREAQTAAVDDVGRHDTGVSLLPQAPLPTREPDTPGVLVTRLDLAATQTAIQRVAVQAEFRRSSGNVSLSLIDGSWDDDRALRDARYADQLDDLRRRAAESRAFVERPGVARVLAPCPPLGSLTYPV</sequence>
<keyword evidence="2" id="KW-1185">Reference proteome</keyword>
<protein>
    <submittedName>
        <fullName evidence="1">Uncharacterized protein</fullName>
    </submittedName>
</protein>
<reference evidence="1 2" key="1">
    <citation type="submission" date="2024-03" db="EMBL/GenBank/DDBJ databases">
        <title>Whole genome sequencing of Streptomyces racemochromogenes, to identify antimicrobial biosynthetic gene clusters.</title>
        <authorList>
            <person name="Suryawanshi P."/>
            <person name="Krishnaraj P.U."/>
            <person name="Arun Y.P."/>
            <person name="Suryawanshi M.P."/>
            <person name="Rakshit O."/>
        </authorList>
    </citation>
    <scope>NUCLEOTIDE SEQUENCE [LARGE SCALE GENOMIC DNA]</scope>
    <source>
        <strain evidence="1 2">AUDT626</strain>
    </source>
</reference>
<organism evidence="1 2">
    <name type="scientific">Streptomyces racemochromogenes</name>
    <dbReference type="NCBI Taxonomy" id="67353"/>
    <lineage>
        <taxon>Bacteria</taxon>
        <taxon>Bacillati</taxon>
        <taxon>Actinomycetota</taxon>
        <taxon>Actinomycetes</taxon>
        <taxon>Kitasatosporales</taxon>
        <taxon>Streptomycetaceae</taxon>
        <taxon>Streptomyces</taxon>
    </lineage>
</organism>
<evidence type="ECO:0000313" key="2">
    <source>
        <dbReference type="Proteomes" id="UP001610631"/>
    </source>
</evidence>
<dbReference type="Proteomes" id="UP001610631">
    <property type="component" value="Unassembled WGS sequence"/>
</dbReference>
<dbReference type="RefSeq" id="WP_395511634.1">
    <property type="nucleotide sequence ID" value="NZ_JBBDHD010000065.1"/>
</dbReference>
<evidence type="ECO:0000313" key="1">
    <source>
        <dbReference type="EMBL" id="MFH7597916.1"/>
    </source>
</evidence>